<proteinExistence type="predicted"/>
<comment type="caution">
    <text evidence="1">The sequence shown here is derived from an EMBL/GenBank/DDBJ whole genome shotgun (WGS) entry which is preliminary data.</text>
</comment>
<dbReference type="AlphaFoldDB" id="A0A8J6XZT2"/>
<gene>
    <name evidence="1" type="ORF">IFJ97_01695</name>
</gene>
<organism evidence="1 2">
    <name type="scientific">Candidatus Sulfomarinibacter kjeldsenii</name>
    <dbReference type="NCBI Taxonomy" id="2885994"/>
    <lineage>
        <taxon>Bacteria</taxon>
        <taxon>Pseudomonadati</taxon>
        <taxon>Acidobacteriota</taxon>
        <taxon>Thermoanaerobaculia</taxon>
        <taxon>Thermoanaerobaculales</taxon>
        <taxon>Candidatus Sulfomarinibacteraceae</taxon>
        <taxon>Candidatus Sulfomarinibacter</taxon>
    </lineage>
</organism>
<evidence type="ECO:0000313" key="2">
    <source>
        <dbReference type="Proteomes" id="UP000598633"/>
    </source>
</evidence>
<sequence>MRSLAIQRYSVAAATAALAVTMAQALTLNLAFPIQQIQLAWTLTRVLLQL</sequence>
<accession>A0A8J6XZT2</accession>
<reference evidence="1 2" key="1">
    <citation type="submission" date="2020-08" db="EMBL/GenBank/DDBJ databases">
        <title>Acidobacteriota in marine sediments use diverse sulfur dissimilation pathways.</title>
        <authorList>
            <person name="Wasmund K."/>
        </authorList>
    </citation>
    <scope>NUCLEOTIDE SEQUENCE [LARGE SCALE GENOMIC DNA]</scope>
    <source>
        <strain evidence="1">MAG AM3-A</strain>
    </source>
</reference>
<dbReference type="Proteomes" id="UP000598633">
    <property type="component" value="Unassembled WGS sequence"/>
</dbReference>
<evidence type="ECO:0000313" key="1">
    <source>
        <dbReference type="EMBL" id="MBD3870056.1"/>
    </source>
</evidence>
<protein>
    <submittedName>
        <fullName evidence="1">Uncharacterized protein</fullName>
    </submittedName>
</protein>
<name>A0A8J6XZT2_9BACT</name>
<dbReference type="EMBL" id="JACXWA010000027">
    <property type="protein sequence ID" value="MBD3870056.1"/>
    <property type="molecule type" value="Genomic_DNA"/>
</dbReference>